<keyword evidence="3 9" id="KW-0813">Transport</keyword>
<dbReference type="FunFam" id="1.20.1250.20:FF:000218">
    <property type="entry name" value="facilitated trehalose transporter Tret1"/>
    <property type="match status" value="1"/>
</dbReference>
<keyword evidence="15" id="KW-1185">Reference proteome</keyword>
<dbReference type="AlphaFoldDB" id="A0AA87ZCN3"/>
<dbReference type="InterPro" id="IPR044775">
    <property type="entry name" value="MFS_ERD6/Tret1-like"/>
</dbReference>
<evidence type="ECO:0000256" key="3">
    <source>
        <dbReference type="ARBA" id="ARBA00022448"/>
    </source>
</evidence>
<dbReference type="Proteomes" id="UP001187192">
    <property type="component" value="Unassembled WGS sequence"/>
</dbReference>
<feature type="transmembrane region" description="Helical" evidence="12">
    <location>
        <begin position="347"/>
        <end position="371"/>
    </location>
</feature>
<name>A0AA87ZCN3_FICCA</name>
<proteinExistence type="inferred from homology"/>
<protein>
    <recommendedName>
        <fullName evidence="13">Major facilitator superfamily (MFS) profile domain-containing protein</fullName>
    </recommendedName>
</protein>
<dbReference type="EMBL" id="BTGU01000001">
    <property type="protein sequence ID" value="GMN25141.1"/>
    <property type="molecule type" value="Genomic_DNA"/>
</dbReference>
<comment type="similarity">
    <text evidence="2 9">Belongs to the major facilitator superfamily. Sugar transporter (TC 2.A.1.1) family.</text>
</comment>
<feature type="transmembrane region" description="Helical" evidence="12">
    <location>
        <begin position="140"/>
        <end position="160"/>
    </location>
</feature>
<accession>A0AA87ZCN3</accession>
<dbReference type="PANTHER" id="PTHR48021:SF15">
    <property type="entry name" value="SUGAR TRANSPORTER ERD6-LIKE 15 ISOFORM X1"/>
    <property type="match status" value="1"/>
</dbReference>
<dbReference type="InterPro" id="IPR020846">
    <property type="entry name" value="MFS_dom"/>
</dbReference>
<sequence>MEEVTTPFLDKEKLDNNGQGSSYNQDCSSSPFTFAVRLTTFVLYCGSYAAGNSYSVFVSIFIIGTICGSVWSGKTGDVLGRRCALGVADMFCITGWLAIAFAKGALWLDVGRFLVGFGIGLCSYAGTIFLAEITPKNVRGALMSVTPLTISCGMALFFVIGPLVNWRTLALIGVVPYLIQLLGLVFIPESPRWLMKVGQDEECENALRRLRGEKADISEEKADIKDHAECSNRNSEDGIRSLFQRKYARCLVIGIGLVMLPQFGGGSGISYYTSTIFRSAGLSSRFGSAAVGTTQVLTSILGVLFIDKFGRRPLLLISAAGTFLGCLLIGQSFFLQGLNIGKELCPVLALAGVLMYFGFYSLGLAGIPLIISSEIFPINVKGSAGSIINGISCTCSWVISYTFNFMFQWNSAGTFLIFAAISGANVLFIWKMVPETKGRSLEEIQAYVN</sequence>
<gene>
    <name evidence="14" type="ORF">TIFTF001_000826</name>
</gene>
<dbReference type="PANTHER" id="PTHR48021">
    <property type="match status" value="1"/>
</dbReference>
<dbReference type="InterPro" id="IPR036259">
    <property type="entry name" value="MFS_trans_sf"/>
</dbReference>
<evidence type="ECO:0000256" key="12">
    <source>
        <dbReference type="SAM" id="Phobius"/>
    </source>
</evidence>
<evidence type="ECO:0000256" key="4">
    <source>
        <dbReference type="ARBA" id="ARBA00022475"/>
    </source>
</evidence>
<dbReference type="PROSITE" id="PS00217">
    <property type="entry name" value="SUGAR_TRANSPORT_2"/>
    <property type="match status" value="1"/>
</dbReference>
<dbReference type="InterPro" id="IPR050549">
    <property type="entry name" value="MFS_Trehalose_Transporter"/>
</dbReference>
<evidence type="ECO:0000256" key="8">
    <source>
        <dbReference type="ARBA" id="ARBA00023136"/>
    </source>
</evidence>
<feature type="coiled-coil region" evidence="10">
    <location>
        <begin position="200"/>
        <end position="227"/>
    </location>
</feature>
<dbReference type="PROSITE" id="PS50850">
    <property type="entry name" value="MFS"/>
    <property type="match status" value="1"/>
</dbReference>
<evidence type="ECO:0000256" key="2">
    <source>
        <dbReference type="ARBA" id="ARBA00010992"/>
    </source>
</evidence>
<keyword evidence="10" id="KW-0175">Coiled coil</keyword>
<dbReference type="PROSITE" id="PS00216">
    <property type="entry name" value="SUGAR_TRANSPORT_1"/>
    <property type="match status" value="1"/>
</dbReference>
<organism evidence="14 15">
    <name type="scientific">Ficus carica</name>
    <name type="common">Common fig</name>
    <dbReference type="NCBI Taxonomy" id="3494"/>
    <lineage>
        <taxon>Eukaryota</taxon>
        <taxon>Viridiplantae</taxon>
        <taxon>Streptophyta</taxon>
        <taxon>Embryophyta</taxon>
        <taxon>Tracheophyta</taxon>
        <taxon>Spermatophyta</taxon>
        <taxon>Magnoliopsida</taxon>
        <taxon>eudicotyledons</taxon>
        <taxon>Gunneridae</taxon>
        <taxon>Pentapetalae</taxon>
        <taxon>rosids</taxon>
        <taxon>fabids</taxon>
        <taxon>Rosales</taxon>
        <taxon>Moraceae</taxon>
        <taxon>Ficeae</taxon>
        <taxon>Ficus</taxon>
    </lineage>
</organism>
<keyword evidence="5" id="KW-0762">Sugar transport</keyword>
<evidence type="ECO:0000256" key="7">
    <source>
        <dbReference type="ARBA" id="ARBA00022989"/>
    </source>
</evidence>
<comment type="subcellular location">
    <subcellularLocation>
        <location evidence="1">Cell membrane</location>
        <topology evidence="1">Multi-pass membrane protein</topology>
    </subcellularLocation>
</comment>
<evidence type="ECO:0000256" key="5">
    <source>
        <dbReference type="ARBA" id="ARBA00022597"/>
    </source>
</evidence>
<feature type="transmembrane region" description="Helical" evidence="12">
    <location>
        <begin position="83"/>
        <end position="101"/>
    </location>
</feature>
<dbReference type="Pfam" id="PF00083">
    <property type="entry name" value="Sugar_tr"/>
    <property type="match status" value="1"/>
</dbReference>
<comment type="caution">
    <text evidence="14">The sequence shown here is derived from an EMBL/GenBank/DDBJ whole genome shotgun (WGS) entry which is preliminary data.</text>
</comment>
<dbReference type="SUPFAM" id="SSF103473">
    <property type="entry name" value="MFS general substrate transporter"/>
    <property type="match status" value="1"/>
</dbReference>
<keyword evidence="4" id="KW-1003">Cell membrane</keyword>
<feature type="transmembrane region" description="Helical" evidence="12">
    <location>
        <begin position="286"/>
        <end position="306"/>
    </location>
</feature>
<keyword evidence="8 12" id="KW-0472">Membrane</keyword>
<evidence type="ECO:0000256" key="6">
    <source>
        <dbReference type="ARBA" id="ARBA00022692"/>
    </source>
</evidence>
<feature type="transmembrane region" description="Helical" evidence="12">
    <location>
        <begin position="113"/>
        <end position="133"/>
    </location>
</feature>
<evidence type="ECO:0000256" key="10">
    <source>
        <dbReference type="SAM" id="Coils"/>
    </source>
</evidence>
<feature type="region of interest" description="Disordered" evidence="11">
    <location>
        <begin position="1"/>
        <end position="22"/>
    </location>
</feature>
<dbReference type="GO" id="GO:0051119">
    <property type="term" value="F:sugar transmembrane transporter activity"/>
    <property type="evidence" value="ECO:0007669"/>
    <property type="project" value="InterPro"/>
</dbReference>
<evidence type="ECO:0000313" key="15">
    <source>
        <dbReference type="Proteomes" id="UP001187192"/>
    </source>
</evidence>
<dbReference type="GO" id="GO:0005886">
    <property type="term" value="C:plasma membrane"/>
    <property type="evidence" value="ECO:0007669"/>
    <property type="project" value="UniProtKB-SubCell"/>
</dbReference>
<evidence type="ECO:0000256" key="1">
    <source>
        <dbReference type="ARBA" id="ARBA00004651"/>
    </source>
</evidence>
<evidence type="ECO:0000256" key="9">
    <source>
        <dbReference type="RuleBase" id="RU003346"/>
    </source>
</evidence>
<feature type="transmembrane region" description="Helical" evidence="12">
    <location>
        <begin position="166"/>
        <end position="187"/>
    </location>
</feature>
<dbReference type="InterPro" id="IPR005829">
    <property type="entry name" value="Sugar_transporter_CS"/>
</dbReference>
<dbReference type="Gene3D" id="1.20.1250.20">
    <property type="entry name" value="MFS general substrate transporter like domains"/>
    <property type="match status" value="1"/>
</dbReference>
<feature type="transmembrane region" description="Helical" evidence="12">
    <location>
        <begin position="383"/>
        <end position="403"/>
    </location>
</feature>
<evidence type="ECO:0000256" key="11">
    <source>
        <dbReference type="SAM" id="MobiDB-lite"/>
    </source>
</evidence>
<dbReference type="CDD" id="cd17358">
    <property type="entry name" value="MFS_GLUT6_8_Class3_like"/>
    <property type="match status" value="1"/>
</dbReference>
<dbReference type="InterPro" id="IPR003663">
    <property type="entry name" value="Sugar/inositol_transpt"/>
</dbReference>
<dbReference type="NCBIfam" id="TIGR00879">
    <property type="entry name" value="SP"/>
    <property type="match status" value="1"/>
</dbReference>
<dbReference type="PRINTS" id="PR00171">
    <property type="entry name" value="SUGRTRNSPORT"/>
</dbReference>
<keyword evidence="6 12" id="KW-0812">Transmembrane</keyword>
<feature type="transmembrane region" description="Helical" evidence="12">
    <location>
        <begin position="250"/>
        <end position="274"/>
    </location>
</feature>
<feature type="domain" description="Major facilitator superfamily (MFS) profile" evidence="13">
    <location>
        <begin position="1"/>
        <end position="437"/>
    </location>
</feature>
<feature type="transmembrane region" description="Helical" evidence="12">
    <location>
        <begin position="313"/>
        <end position="335"/>
    </location>
</feature>
<feature type="transmembrane region" description="Helical" evidence="12">
    <location>
        <begin position="409"/>
        <end position="430"/>
    </location>
</feature>
<dbReference type="InterPro" id="IPR005828">
    <property type="entry name" value="MFS_sugar_transport-like"/>
</dbReference>
<reference evidence="14" key="1">
    <citation type="submission" date="2023-07" db="EMBL/GenBank/DDBJ databases">
        <title>draft genome sequence of fig (Ficus carica).</title>
        <authorList>
            <person name="Takahashi T."/>
            <person name="Nishimura K."/>
        </authorList>
    </citation>
    <scope>NUCLEOTIDE SEQUENCE</scope>
</reference>
<feature type="transmembrane region" description="Helical" evidence="12">
    <location>
        <begin position="53"/>
        <end position="71"/>
    </location>
</feature>
<evidence type="ECO:0000259" key="13">
    <source>
        <dbReference type="PROSITE" id="PS50850"/>
    </source>
</evidence>
<keyword evidence="7 12" id="KW-1133">Transmembrane helix</keyword>
<evidence type="ECO:0000313" key="14">
    <source>
        <dbReference type="EMBL" id="GMN25141.1"/>
    </source>
</evidence>